<sequence length="363" mass="39135">MRTVIAHDYLTQRGGAERVALALGDAFPGAPFVTSVYEPELSFPGFRDREIATGPLQRWPLVRKDPRAALPFLAQAWDRTSVADADVVVASTSGWAHGVGVPDGCALVAYCHNPARWLYQTEDYLPRAWQRALTAPLRARLESWDRRAASRVDTYVANSSSVAARIERVYDRPATIVHPPVSIDVDGPQDPVEGLEPGFFLTVGRGRGYKNVRAVIDGVGLLGDATLAVVGSAPSGEQEDAHARWLGVVSDAQLRWLYANARALVAVSYEDFGLTPIEANAFGTPVAVLRAGGYLDSTDEGVSGVFIEAPEASAVAATLRTMPDLDRDAVRRHAGRFSQASFAQRMREVVADTVGDRTVPLAA</sequence>
<evidence type="ECO:0000313" key="7">
    <source>
        <dbReference type="Proteomes" id="UP001595685"/>
    </source>
</evidence>
<evidence type="ECO:0000313" key="6">
    <source>
        <dbReference type="EMBL" id="MFC3686890.1"/>
    </source>
</evidence>
<feature type="domain" description="Glycosyltransferase subfamily 4-like N-terminal" evidence="5">
    <location>
        <begin position="14"/>
        <end position="184"/>
    </location>
</feature>
<dbReference type="SUPFAM" id="SSF53756">
    <property type="entry name" value="UDP-Glycosyltransferase/glycogen phosphorylase"/>
    <property type="match status" value="1"/>
</dbReference>
<evidence type="ECO:0000259" key="4">
    <source>
        <dbReference type="Pfam" id="PF00534"/>
    </source>
</evidence>
<name>A0ABV7WBN7_9MICO</name>
<dbReference type="InterPro" id="IPR050194">
    <property type="entry name" value="Glycosyltransferase_grp1"/>
</dbReference>
<comment type="caution">
    <text evidence="6">The sequence shown here is derived from an EMBL/GenBank/DDBJ whole genome shotgun (WGS) entry which is preliminary data.</text>
</comment>
<organism evidence="6 7">
    <name type="scientific">Aquipuribacter hungaricus</name>
    <dbReference type="NCBI Taxonomy" id="545624"/>
    <lineage>
        <taxon>Bacteria</taxon>
        <taxon>Bacillati</taxon>
        <taxon>Actinomycetota</taxon>
        <taxon>Actinomycetes</taxon>
        <taxon>Micrococcales</taxon>
        <taxon>Intrasporangiaceae</taxon>
        <taxon>Aquipuribacter</taxon>
    </lineage>
</organism>
<proteinExistence type="predicted"/>
<dbReference type="Gene3D" id="3.40.50.2000">
    <property type="entry name" value="Glycogen Phosphorylase B"/>
    <property type="match status" value="2"/>
</dbReference>
<protein>
    <recommendedName>
        <fullName evidence="1">D-inositol 3-phosphate glycosyltransferase</fullName>
    </recommendedName>
</protein>
<keyword evidence="7" id="KW-1185">Reference proteome</keyword>
<evidence type="ECO:0000256" key="2">
    <source>
        <dbReference type="ARBA" id="ARBA00022676"/>
    </source>
</evidence>
<dbReference type="PANTHER" id="PTHR45947:SF3">
    <property type="entry name" value="SULFOQUINOVOSYL TRANSFERASE SQD2"/>
    <property type="match status" value="1"/>
</dbReference>
<dbReference type="GO" id="GO:0016757">
    <property type="term" value="F:glycosyltransferase activity"/>
    <property type="evidence" value="ECO:0007669"/>
    <property type="project" value="UniProtKB-KW"/>
</dbReference>
<dbReference type="PANTHER" id="PTHR45947">
    <property type="entry name" value="SULFOQUINOVOSYL TRANSFERASE SQD2"/>
    <property type="match status" value="1"/>
</dbReference>
<feature type="domain" description="Glycosyl transferase family 1" evidence="4">
    <location>
        <begin position="196"/>
        <end position="321"/>
    </location>
</feature>
<dbReference type="Proteomes" id="UP001595685">
    <property type="component" value="Unassembled WGS sequence"/>
</dbReference>
<evidence type="ECO:0000256" key="1">
    <source>
        <dbReference type="ARBA" id="ARBA00021292"/>
    </source>
</evidence>
<accession>A0ABV7WBN7</accession>
<dbReference type="InterPro" id="IPR028098">
    <property type="entry name" value="Glyco_trans_4-like_N"/>
</dbReference>
<evidence type="ECO:0000256" key="3">
    <source>
        <dbReference type="ARBA" id="ARBA00022679"/>
    </source>
</evidence>
<gene>
    <name evidence="6" type="ORF">ACFOLH_00875</name>
</gene>
<dbReference type="RefSeq" id="WP_340295272.1">
    <property type="nucleotide sequence ID" value="NZ_JBBEOI010000223.1"/>
</dbReference>
<dbReference type="InterPro" id="IPR001296">
    <property type="entry name" value="Glyco_trans_1"/>
</dbReference>
<keyword evidence="3 6" id="KW-0808">Transferase</keyword>
<evidence type="ECO:0000259" key="5">
    <source>
        <dbReference type="Pfam" id="PF13439"/>
    </source>
</evidence>
<dbReference type="EMBL" id="JBHRWW010000001">
    <property type="protein sequence ID" value="MFC3686890.1"/>
    <property type="molecule type" value="Genomic_DNA"/>
</dbReference>
<keyword evidence="2 6" id="KW-0328">Glycosyltransferase</keyword>
<dbReference type="Pfam" id="PF00534">
    <property type="entry name" value="Glycos_transf_1"/>
    <property type="match status" value="1"/>
</dbReference>
<reference evidence="7" key="1">
    <citation type="journal article" date="2019" name="Int. J. Syst. Evol. Microbiol.">
        <title>The Global Catalogue of Microorganisms (GCM) 10K type strain sequencing project: providing services to taxonomists for standard genome sequencing and annotation.</title>
        <authorList>
            <consortium name="The Broad Institute Genomics Platform"/>
            <consortium name="The Broad Institute Genome Sequencing Center for Infectious Disease"/>
            <person name="Wu L."/>
            <person name="Ma J."/>
        </authorList>
    </citation>
    <scope>NUCLEOTIDE SEQUENCE [LARGE SCALE GENOMIC DNA]</scope>
    <source>
        <strain evidence="7">NCAIM B.02333</strain>
    </source>
</reference>
<dbReference type="Pfam" id="PF13439">
    <property type="entry name" value="Glyco_transf_4"/>
    <property type="match status" value="1"/>
</dbReference>